<evidence type="ECO:0000313" key="1">
    <source>
        <dbReference type="EMBL" id="WXB89393.1"/>
    </source>
</evidence>
<dbReference type="Proteomes" id="UP001368328">
    <property type="component" value="Chromosome"/>
</dbReference>
<proteinExistence type="predicted"/>
<evidence type="ECO:0000313" key="2">
    <source>
        <dbReference type="Proteomes" id="UP001368328"/>
    </source>
</evidence>
<organism evidence="1 2">
    <name type="scientific">Metabacillus rhizosphaerae</name>
    <dbReference type="NCBI Taxonomy" id="3117747"/>
    <lineage>
        <taxon>Bacteria</taxon>
        <taxon>Bacillati</taxon>
        <taxon>Bacillota</taxon>
        <taxon>Bacilli</taxon>
        <taxon>Bacillales</taxon>
        <taxon>Bacillaceae</taxon>
        <taxon>Metabacillus</taxon>
    </lineage>
</organism>
<gene>
    <name evidence="1" type="ORF">WCV66_03915</name>
</gene>
<dbReference type="EMBL" id="CP147403">
    <property type="protein sequence ID" value="WXB89393.1"/>
    <property type="molecule type" value="Genomic_DNA"/>
</dbReference>
<protein>
    <recommendedName>
        <fullName evidence="3">YqzE family protein</fullName>
    </recommendedName>
</protein>
<keyword evidence="2" id="KW-1185">Reference proteome</keyword>
<dbReference type="RefSeq" id="WP_338787940.1">
    <property type="nucleotide sequence ID" value="NZ_CP147403.1"/>
</dbReference>
<evidence type="ECO:0008006" key="3">
    <source>
        <dbReference type="Google" id="ProtNLM"/>
    </source>
</evidence>
<reference evidence="1 2" key="1">
    <citation type="submission" date="2024-02" db="EMBL/GenBank/DDBJ databases">
        <title>Seven novel Bacillus-like species.</title>
        <authorList>
            <person name="Liu G."/>
        </authorList>
    </citation>
    <scope>NUCLEOTIDE SEQUENCE [LARGE SCALE GENOMIC DNA]</scope>
    <source>
        <strain evidence="1 2">FJAT-53654</strain>
    </source>
</reference>
<name>A0ABZ2MVF5_9BACI</name>
<sequence>MKRLIKKIMKWAPIVYPIVKKVINKRKAKKVKTSTY</sequence>
<accession>A0ABZ2MVF5</accession>